<dbReference type="KEGG" id="pmg:P9301_04971"/>
<keyword evidence="4 8" id="KW-0812">Transmembrane</keyword>
<reference evidence="10 11" key="1">
    <citation type="journal article" date="2007" name="PLoS Genet.">
        <title>Patterns and implications of gene gain and loss in the evolution of Prochlorococcus.</title>
        <authorList>
            <person name="Kettler G.C."/>
            <person name="Martiny A.C."/>
            <person name="Huang K."/>
            <person name="Zucker J."/>
            <person name="Coleman M.L."/>
            <person name="Rodrigue S."/>
            <person name="Chen F."/>
            <person name="Lapidus A."/>
            <person name="Ferriera S."/>
            <person name="Johnson J."/>
            <person name="Steglich C."/>
            <person name="Church G.M."/>
            <person name="Richardson P."/>
            <person name="Chisholm S.W."/>
        </authorList>
    </citation>
    <scope>NUCLEOTIDE SEQUENCE [LARGE SCALE GENOMIC DNA]</scope>
    <source>
        <strain evidence="10 11">MIT 9301</strain>
    </source>
</reference>
<feature type="transmembrane region" description="Helical" evidence="8">
    <location>
        <begin position="118"/>
        <end position="138"/>
    </location>
</feature>
<evidence type="ECO:0000256" key="4">
    <source>
        <dbReference type="ARBA" id="ARBA00022692"/>
    </source>
</evidence>
<dbReference type="STRING" id="167546.P9301_04971"/>
<dbReference type="HOGENOM" id="CLU_005912_10_2_3"/>
<dbReference type="PANTHER" id="PTHR32507:SF0">
    <property type="entry name" value="NA(+)_H(+) ANTIPORTER 2-RELATED"/>
    <property type="match status" value="1"/>
</dbReference>
<comment type="subcellular location">
    <subcellularLocation>
        <location evidence="1">Cell membrane</location>
        <topology evidence="1">Multi-pass membrane protein</topology>
    </subcellularLocation>
</comment>
<feature type="transmembrane region" description="Helical" evidence="8">
    <location>
        <begin position="332"/>
        <end position="353"/>
    </location>
</feature>
<name>A3PBJ5_PROM0</name>
<evidence type="ECO:0000256" key="3">
    <source>
        <dbReference type="ARBA" id="ARBA00022449"/>
    </source>
</evidence>
<evidence type="ECO:0000259" key="9">
    <source>
        <dbReference type="Pfam" id="PF00999"/>
    </source>
</evidence>
<organism evidence="10 11">
    <name type="scientific">Prochlorococcus marinus (strain MIT 9301)</name>
    <dbReference type="NCBI Taxonomy" id="167546"/>
    <lineage>
        <taxon>Bacteria</taxon>
        <taxon>Bacillati</taxon>
        <taxon>Cyanobacteriota</taxon>
        <taxon>Cyanophyceae</taxon>
        <taxon>Synechococcales</taxon>
        <taxon>Prochlorococcaceae</taxon>
        <taxon>Prochlorococcus</taxon>
    </lineage>
</organism>
<keyword evidence="2" id="KW-0813">Transport</keyword>
<proteinExistence type="predicted"/>
<evidence type="ECO:0000256" key="2">
    <source>
        <dbReference type="ARBA" id="ARBA00022448"/>
    </source>
</evidence>
<evidence type="ECO:0000313" key="10">
    <source>
        <dbReference type="EMBL" id="ABO17120.1"/>
    </source>
</evidence>
<feature type="transmembrane region" description="Helical" evidence="8">
    <location>
        <begin position="184"/>
        <end position="206"/>
    </location>
</feature>
<dbReference type="RefSeq" id="WP_011862493.1">
    <property type="nucleotide sequence ID" value="NC_009091.1"/>
</dbReference>
<dbReference type="PROSITE" id="PS51257">
    <property type="entry name" value="PROKAR_LIPOPROTEIN"/>
    <property type="match status" value="1"/>
</dbReference>
<keyword evidence="3" id="KW-0050">Antiport</keyword>
<keyword evidence="6" id="KW-0406">Ion transport</keyword>
<dbReference type="GO" id="GO:0005886">
    <property type="term" value="C:plasma membrane"/>
    <property type="evidence" value="ECO:0007669"/>
    <property type="project" value="UniProtKB-SubCell"/>
</dbReference>
<evidence type="ECO:0000313" key="11">
    <source>
        <dbReference type="Proteomes" id="UP000001430"/>
    </source>
</evidence>
<gene>
    <name evidence="10" type="primary">nhaP</name>
    <name evidence="10" type="ordered locus">P9301_04971</name>
</gene>
<evidence type="ECO:0000256" key="7">
    <source>
        <dbReference type="ARBA" id="ARBA00023136"/>
    </source>
</evidence>
<feature type="transmembrane region" description="Helical" evidence="8">
    <location>
        <begin position="150"/>
        <end position="172"/>
    </location>
</feature>
<keyword evidence="7 8" id="KW-0472">Membrane</keyword>
<feature type="transmembrane region" description="Helical" evidence="8">
    <location>
        <begin position="365"/>
        <end position="383"/>
    </location>
</feature>
<feature type="transmembrane region" description="Helical" evidence="8">
    <location>
        <begin position="297"/>
        <end position="320"/>
    </location>
</feature>
<keyword evidence="5 8" id="KW-1133">Transmembrane helix</keyword>
<dbReference type="GO" id="GO:0015297">
    <property type="term" value="F:antiporter activity"/>
    <property type="evidence" value="ECO:0007669"/>
    <property type="project" value="UniProtKB-KW"/>
</dbReference>
<dbReference type="AlphaFoldDB" id="A3PBJ5"/>
<evidence type="ECO:0000256" key="5">
    <source>
        <dbReference type="ARBA" id="ARBA00022989"/>
    </source>
</evidence>
<dbReference type="OrthoDB" id="570124at2"/>
<keyword evidence="11" id="KW-1185">Reference proteome</keyword>
<sequence length="401" mass="42705">MTPERLGLLWGITVFAGACARLFSSFTGFPSVVLLLLSGLLIGRSGLGLVEPLDLGQGLETIVGLLVCLVLFEGGLNLKLPEGNIRNTVLKISLVRLFISLSAGIFIAHWLAGLSWQVAGIYSAIVLATGPTVVSPLVEQIKLASPLSEVLKAEGLLLEPIGAVLALLLLELTLGDLRGINDVFIALMQRLGGGVLIGLSAGWLLSEILKKIKNEASFGIELQVTLGFIFLVYGICEYFLPESGLPASVAAGFIVGKREVIDKERLDNLIGELAQLAITVLFPLLAADVSWGELSPLGWGGVVCVFMLMVIVRPISIWIATIGRDLNLKEKIFLAWLAPRGIVTAAVASLFSIRLEQAGILGAGRLQGLVFLTILMTVGIQGLSAKPLVNRLKLGQKNNFD</sequence>
<feature type="transmembrane region" description="Helical" evidence="8">
    <location>
        <begin position="31"/>
        <end position="50"/>
    </location>
</feature>
<feature type="transmembrane region" description="Helical" evidence="8">
    <location>
        <begin position="218"/>
        <end position="240"/>
    </location>
</feature>
<feature type="transmembrane region" description="Helical" evidence="8">
    <location>
        <begin position="92"/>
        <end position="112"/>
    </location>
</feature>
<protein>
    <submittedName>
        <fullName evidence="10">Putative Na+/H+ antiporter, CPA1 family</fullName>
    </submittedName>
</protein>
<dbReference type="PANTHER" id="PTHR32507">
    <property type="entry name" value="NA(+)/H(+) ANTIPORTER 1"/>
    <property type="match status" value="1"/>
</dbReference>
<dbReference type="Pfam" id="PF00999">
    <property type="entry name" value="Na_H_Exchanger"/>
    <property type="match status" value="1"/>
</dbReference>
<dbReference type="eggNOG" id="COG0025">
    <property type="taxonomic scope" value="Bacteria"/>
</dbReference>
<dbReference type="Proteomes" id="UP000001430">
    <property type="component" value="Chromosome"/>
</dbReference>
<evidence type="ECO:0000256" key="8">
    <source>
        <dbReference type="SAM" id="Phobius"/>
    </source>
</evidence>
<evidence type="ECO:0000256" key="6">
    <source>
        <dbReference type="ARBA" id="ARBA00023065"/>
    </source>
</evidence>
<accession>A3PBJ5</accession>
<evidence type="ECO:0000256" key="1">
    <source>
        <dbReference type="ARBA" id="ARBA00004651"/>
    </source>
</evidence>
<dbReference type="GO" id="GO:1902600">
    <property type="term" value="P:proton transmembrane transport"/>
    <property type="evidence" value="ECO:0007669"/>
    <property type="project" value="InterPro"/>
</dbReference>
<feature type="transmembrane region" description="Helical" evidence="8">
    <location>
        <begin position="62"/>
        <end position="80"/>
    </location>
</feature>
<dbReference type="EMBL" id="CP000576">
    <property type="protein sequence ID" value="ABO17120.1"/>
    <property type="molecule type" value="Genomic_DNA"/>
</dbReference>
<dbReference type="InterPro" id="IPR006153">
    <property type="entry name" value="Cation/H_exchanger_TM"/>
</dbReference>
<feature type="domain" description="Cation/H+ exchanger transmembrane" evidence="9">
    <location>
        <begin position="19"/>
        <end position="390"/>
    </location>
</feature>